<reference evidence="1 2" key="1">
    <citation type="submission" date="2019-11" db="EMBL/GenBank/DDBJ databases">
        <title>FDA dAtabase for Regulatory Grade micrObial Sequences (FDA-ARGOS): Supporting development and validation of Infectious Disease Dx tests.</title>
        <authorList>
            <person name="Turner S."/>
            <person name="Byrd R."/>
            <person name="Tallon L."/>
            <person name="Sadzewicz L."/>
            <person name="Vavikolanu K."/>
            <person name="Mehta A."/>
            <person name="Aluvathingal J."/>
            <person name="Nadendla S."/>
            <person name="Myers T."/>
            <person name="Yan Y."/>
            <person name="Sichtig H."/>
        </authorList>
    </citation>
    <scope>NUCLEOTIDE SEQUENCE [LARGE SCALE GENOMIC DNA]</scope>
    <source>
        <strain evidence="1 2">FDAARGOS_741</strain>
    </source>
</reference>
<proteinExistence type="predicted"/>
<dbReference type="AlphaFoldDB" id="A0AAP9HCF2"/>
<accession>A0AAP9HCF2</accession>
<dbReference type="SUPFAM" id="SSF46689">
    <property type="entry name" value="Homeodomain-like"/>
    <property type="match status" value="1"/>
</dbReference>
<dbReference type="RefSeq" id="WP_004632933.1">
    <property type="nucleotide sequence ID" value="NZ_CP046314.1"/>
</dbReference>
<evidence type="ECO:0000313" key="1">
    <source>
        <dbReference type="EMBL" id="QGS08721.1"/>
    </source>
</evidence>
<gene>
    <name evidence="1" type="ORF">FOC49_01925</name>
</gene>
<evidence type="ECO:0000313" key="2">
    <source>
        <dbReference type="Proteomes" id="UP000425411"/>
    </source>
</evidence>
<keyword evidence="2" id="KW-1185">Reference proteome</keyword>
<dbReference type="InterPro" id="IPR009057">
    <property type="entry name" value="Homeodomain-like_sf"/>
</dbReference>
<organism evidence="1 2">
    <name type="scientific">Gemella morbillorum</name>
    <dbReference type="NCBI Taxonomy" id="29391"/>
    <lineage>
        <taxon>Bacteria</taxon>
        <taxon>Bacillati</taxon>
        <taxon>Bacillota</taxon>
        <taxon>Bacilli</taxon>
        <taxon>Bacillales</taxon>
        <taxon>Gemellaceae</taxon>
        <taxon>Gemella</taxon>
    </lineage>
</organism>
<name>A0AAP9HCF2_9BACL</name>
<dbReference type="InterPro" id="IPR036271">
    <property type="entry name" value="Tet_transcr_reg_TetR-rel_C_sf"/>
</dbReference>
<dbReference type="EMBL" id="CP046314">
    <property type="protein sequence ID" value="QGS08721.1"/>
    <property type="molecule type" value="Genomic_DNA"/>
</dbReference>
<sequence length="191" mass="22393">MAPKFKFTKEEILVVTLDFIRINGIKEISARTIARELNASTKVIFSLFGNMENLIREVNQLARNEFLHKVKISLKDESPFKRLGIEYILFSKNEPKLFEWLFMNKSVEIEDFKDFLPMYDYEYKKVIESIVNEYKISIKSAEKFYTHLFTYSHGIATLSVTGIYSFTEIEIIEATTEIARSLVKSFLKENN</sequence>
<dbReference type="SUPFAM" id="SSF48498">
    <property type="entry name" value="Tetracyclin repressor-like, C-terminal domain"/>
    <property type="match status" value="1"/>
</dbReference>
<dbReference type="Gene3D" id="1.10.357.10">
    <property type="entry name" value="Tetracycline Repressor, domain 2"/>
    <property type="match status" value="1"/>
</dbReference>
<dbReference type="Proteomes" id="UP000425411">
    <property type="component" value="Chromosome"/>
</dbReference>
<protein>
    <submittedName>
        <fullName evidence="1">TetR/AcrR family transcriptional regulator</fullName>
    </submittedName>
</protein>